<comment type="caution">
    <text evidence="9">The sequence shown here is derived from an EMBL/GenBank/DDBJ whole genome shotgun (WGS) entry which is preliminary data.</text>
</comment>
<feature type="transmembrane region" description="Helical" evidence="7">
    <location>
        <begin position="63"/>
        <end position="85"/>
    </location>
</feature>
<keyword evidence="5 7" id="KW-0378">Hydrolase</keyword>
<evidence type="ECO:0000256" key="5">
    <source>
        <dbReference type="ARBA" id="ARBA00022801"/>
    </source>
</evidence>
<organism evidence="9 10">
    <name type="scientific">Bacteroides nordii</name>
    <dbReference type="NCBI Taxonomy" id="291645"/>
    <lineage>
        <taxon>Bacteria</taxon>
        <taxon>Pseudomonadati</taxon>
        <taxon>Bacteroidota</taxon>
        <taxon>Bacteroidia</taxon>
        <taxon>Bacteroidales</taxon>
        <taxon>Bacteroidaceae</taxon>
        <taxon>Bacteroides</taxon>
    </lineage>
</organism>
<dbReference type="NCBIfam" id="TIGR02227">
    <property type="entry name" value="sigpep_I_bact"/>
    <property type="match status" value="1"/>
</dbReference>
<evidence type="ECO:0000256" key="2">
    <source>
        <dbReference type="ARBA" id="ARBA00009370"/>
    </source>
</evidence>
<feature type="domain" description="Peptidase S26" evidence="8">
    <location>
        <begin position="64"/>
        <end position="169"/>
    </location>
</feature>
<evidence type="ECO:0000256" key="7">
    <source>
        <dbReference type="RuleBase" id="RU362042"/>
    </source>
</evidence>
<comment type="subcellular location">
    <subcellularLocation>
        <location evidence="7">Membrane</location>
        <topology evidence="7">Single-pass type II membrane protein</topology>
    </subcellularLocation>
</comment>
<dbReference type="GO" id="GO:0004252">
    <property type="term" value="F:serine-type endopeptidase activity"/>
    <property type="evidence" value="ECO:0007669"/>
    <property type="project" value="InterPro"/>
</dbReference>
<dbReference type="InterPro" id="IPR000223">
    <property type="entry name" value="Pept_S26A_signal_pept_1"/>
</dbReference>
<proteinExistence type="inferred from homology"/>
<dbReference type="InterPro" id="IPR036286">
    <property type="entry name" value="LexA/Signal_pep-like_sf"/>
</dbReference>
<dbReference type="RefSeq" id="WP_122201163.1">
    <property type="nucleotide sequence ID" value="NZ_CABJFV010000004.1"/>
</dbReference>
<dbReference type="InterPro" id="IPR019533">
    <property type="entry name" value="Peptidase_S26"/>
</dbReference>
<evidence type="ECO:0000313" key="9">
    <source>
        <dbReference type="EMBL" id="RHB36371.1"/>
    </source>
</evidence>
<feature type="domain" description="Peptidase S26" evidence="8">
    <location>
        <begin position="201"/>
        <end position="273"/>
    </location>
</feature>
<dbReference type="AlphaFoldDB" id="A0A413VS37"/>
<evidence type="ECO:0000256" key="1">
    <source>
        <dbReference type="ARBA" id="ARBA00000677"/>
    </source>
</evidence>
<dbReference type="Gene3D" id="2.10.109.10">
    <property type="entry name" value="Umud Fragment, subunit A"/>
    <property type="match status" value="2"/>
</dbReference>
<keyword evidence="7" id="KW-0812">Transmembrane</keyword>
<dbReference type="EC" id="3.4.21.89" evidence="3 7"/>
<feature type="domain" description="Peptidase S26" evidence="8">
    <location>
        <begin position="417"/>
        <end position="452"/>
    </location>
</feature>
<reference evidence="9 10" key="1">
    <citation type="submission" date="2018-08" db="EMBL/GenBank/DDBJ databases">
        <title>A genome reference for cultivated species of the human gut microbiota.</title>
        <authorList>
            <person name="Zou Y."/>
            <person name="Xue W."/>
            <person name="Luo G."/>
        </authorList>
    </citation>
    <scope>NUCLEOTIDE SEQUENCE [LARGE SCALE GENOMIC DNA]</scope>
    <source>
        <strain evidence="9 10">AM40-30BH</strain>
    </source>
</reference>
<dbReference type="PANTHER" id="PTHR43390">
    <property type="entry name" value="SIGNAL PEPTIDASE I"/>
    <property type="match status" value="1"/>
</dbReference>
<evidence type="ECO:0000259" key="8">
    <source>
        <dbReference type="Pfam" id="PF10502"/>
    </source>
</evidence>
<dbReference type="SUPFAM" id="SSF51306">
    <property type="entry name" value="LexA/Signal peptidase"/>
    <property type="match status" value="1"/>
</dbReference>
<gene>
    <name evidence="9" type="primary">lepB</name>
    <name evidence="9" type="ORF">DW888_06960</name>
</gene>
<feature type="transmembrane region" description="Helical" evidence="7">
    <location>
        <begin position="12"/>
        <end position="43"/>
    </location>
</feature>
<evidence type="ECO:0000256" key="6">
    <source>
        <dbReference type="PIRSR" id="PIRSR600223-1"/>
    </source>
</evidence>
<keyword evidence="7" id="KW-0472">Membrane</keyword>
<dbReference type="PRINTS" id="PR00727">
    <property type="entry name" value="LEADERPTASE"/>
</dbReference>
<accession>A0A413VS37</accession>
<comment type="catalytic activity">
    <reaction evidence="1 7">
        <text>Cleavage of hydrophobic, N-terminal signal or leader sequences from secreted and periplasmic proteins.</text>
        <dbReference type="EC" id="3.4.21.89"/>
    </reaction>
</comment>
<dbReference type="PANTHER" id="PTHR43390:SF1">
    <property type="entry name" value="CHLOROPLAST PROCESSING PEPTIDASE"/>
    <property type="match status" value="1"/>
</dbReference>
<keyword evidence="7" id="KW-0645">Protease</keyword>
<comment type="caution">
    <text evidence="7">Lacks conserved residue(s) required for the propagation of feature annotation.</text>
</comment>
<feature type="active site" evidence="6">
    <location>
        <position position="245"/>
    </location>
</feature>
<name>A0A413VS37_9BACE</name>
<evidence type="ECO:0000256" key="4">
    <source>
        <dbReference type="ARBA" id="ARBA00019232"/>
    </source>
</evidence>
<dbReference type="PROSITE" id="PS00761">
    <property type="entry name" value="SPASE_I_3"/>
    <property type="match status" value="1"/>
</dbReference>
<dbReference type="GO" id="GO:0009003">
    <property type="term" value="F:signal peptidase activity"/>
    <property type="evidence" value="ECO:0007669"/>
    <property type="project" value="UniProtKB-EC"/>
</dbReference>
<comment type="similarity">
    <text evidence="2 7">Belongs to the peptidase S26 family.</text>
</comment>
<evidence type="ECO:0000313" key="10">
    <source>
        <dbReference type="Proteomes" id="UP000284379"/>
    </source>
</evidence>
<protein>
    <recommendedName>
        <fullName evidence="4 7">Signal peptidase I</fullName>
        <ecNumber evidence="3 7">3.4.21.89</ecNumber>
    </recommendedName>
</protein>
<evidence type="ECO:0000256" key="3">
    <source>
        <dbReference type="ARBA" id="ARBA00013208"/>
    </source>
</evidence>
<dbReference type="InterPro" id="IPR019758">
    <property type="entry name" value="Pept_S26A_signal_pept_1_CS"/>
</dbReference>
<feature type="active site" evidence="6">
    <location>
        <position position="94"/>
    </location>
</feature>
<dbReference type="CDD" id="cd06530">
    <property type="entry name" value="S26_SPase_I"/>
    <property type="match status" value="1"/>
</dbReference>
<dbReference type="EMBL" id="QSGO01000004">
    <property type="protein sequence ID" value="RHB36371.1"/>
    <property type="molecule type" value="Genomic_DNA"/>
</dbReference>
<dbReference type="Proteomes" id="UP000284379">
    <property type="component" value="Unassembled WGS sequence"/>
</dbReference>
<keyword evidence="7" id="KW-1133">Transmembrane helix</keyword>
<sequence>MEKATRAQWIKCAIVILLYLAFLVWVKSWWGLIVVPFIFDIYITKKVPWSFWKKSKNSTVRNVMSWVDAIVFALVAVYFVNIYVFQNYQIPSSSLEKSLLVGDFLYVSKMSYGPRVPNTPLSMPLAQHTLPLVNTKSYIEWPQWKYKRVPGFGKVKMNDIVVFNFPAGDTVAVTYQQTDFYDNIIYREGKGTFSNPINMDSLNRKQQRIVYDLYRDAGRKYVFAHPEKFGNIIYRPVDRRENYVKRCVGLPGDTLQIKDRIIYIDGKAQEEPENLQFLYTVHATGKMIPNEFLHDELGLSNEDTEYYQPGATVFYLPLTQKARNTLLARKDLVTSIEPISTERPSHDLYPLNLYTDWTVDNYGPIWIPAKGSTITLTMDNLPIYERCIVAYEGNKLEVKDDGIYINGQKTDKYTFQMDYYWMMGDNRHNSQDSRYWGFVPEDHVVGKPIVVWLSLDKDRGWFNGKIRWNRIFKWVK</sequence>
<dbReference type="GO" id="GO:0006465">
    <property type="term" value="P:signal peptide processing"/>
    <property type="evidence" value="ECO:0007669"/>
    <property type="project" value="InterPro"/>
</dbReference>
<dbReference type="GO" id="GO:0016020">
    <property type="term" value="C:membrane"/>
    <property type="evidence" value="ECO:0007669"/>
    <property type="project" value="UniProtKB-SubCell"/>
</dbReference>
<dbReference type="GeneID" id="69504480"/>
<dbReference type="Pfam" id="PF10502">
    <property type="entry name" value="Peptidase_S26"/>
    <property type="match status" value="3"/>
</dbReference>